<evidence type="ECO:0000313" key="3">
    <source>
        <dbReference type="EMBL" id="QQA62412.1"/>
    </source>
</evidence>
<reference evidence="3" key="1">
    <citation type="submission" date="2020-12" db="EMBL/GenBank/DDBJ databases">
        <title>GES Beta-lactamases isolated from hospital effluents in Brazil.</title>
        <authorList>
            <person name="Conte D."/>
            <person name="Mesa D."/>
            <person name="Palmeiro J.K."/>
            <person name="Dalla-Costa L.M."/>
        </authorList>
    </citation>
    <scope>NUCLEOTIDE SEQUENCE [LARGE SCALE GENOMIC DNA]</scope>
    <source>
        <strain evidence="3">Aero21</strain>
    </source>
</reference>
<protein>
    <submittedName>
        <fullName evidence="3">N-acetylmuramidase family protein</fullName>
    </submittedName>
</protein>
<feature type="domain" description="Peptidoglycan binding-like" evidence="1">
    <location>
        <begin position="9"/>
        <end position="63"/>
    </location>
</feature>
<gene>
    <name evidence="3" type="ORF">JC965_08065</name>
</gene>
<proteinExistence type="predicted"/>
<evidence type="ECO:0000259" key="1">
    <source>
        <dbReference type="Pfam" id="PF01471"/>
    </source>
</evidence>
<dbReference type="Pfam" id="PF11860">
    <property type="entry name" value="Muramidase"/>
    <property type="match status" value="1"/>
</dbReference>
<organism evidence="3">
    <name type="scientific">Aeromonas caviae</name>
    <name type="common">Aeromonas punctata</name>
    <dbReference type="NCBI Taxonomy" id="648"/>
    <lineage>
        <taxon>Bacteria</taxon>
        <taxon>Pseudomonadati</taxon>
        <taxon>Pseudomonadota</taxon>
        <taxon>Gammaproteobacteria</taxon>
        <taxon>Aeromonadales</taxon>
        <taxon>Aeromonadaceae</taxon>
        <taxon>Aeromonas</taxon>
    </lineage>
</organism>
<accession>A0A7T3X552</accession>
<name>A0A7T3X552_AERCA</name>
<dbReference type="SUPFAM" id="SSF47090">
    <property type="entry name" value="PGBD-like"/>
    <property type="match status" value="1"/>
</dbReference>
<dbReference type="InterPro" id="IPR024408">
    <property type="entry name" value="Muramidase"/>
</dbReference>
<dbReference type="Pfam" id="PF01471">
    <property type="entry name" value="PG_binding_1"/>
    <property type="match status" value="1"/>
</dbReference>
<feature type="domain" description="N-acetylmuramidase" evidence="2">
    <location>
        <begin position="88"/>
        <end position="260"/>
    </location>
</feature>
<evidence type="ECO:0000259" key="2">
    <source>
        <dbReference type="Pfam" id="PF11860"/>
    </source>
</evidence>
<dbReference type="InterPro" id="IPR002477">
    <property type="entry name" value="Peptidoglycan-bd-like"/>
</dbReference>
<dbReference type="InterPro" id="IPR036365">
    <property type="entry name" value="PGBD-like_sf"/>
</dbReference>
<dbReference type="InterPro" id="IPR036366">
    <property type="entry name" value="PGBDSf"/>
</dbReference>
<dbReference type="Gene3D" id="1.10.101.10">
    <property type="entry name" value="PGBD-like superfamily/PGBD"/>
    <property type="match status" value="1"/>
</dbReference>
<sequence>MTLRKGAIGAPVTELQQLLARAGYPVEPDGWFGGATEQAVLAFQRDHLIVAIGQAGPRTLAALRGAAIGNQLTLTDLQHAAERLGVELAKLAAFAQVEAAGEGFDDCQRPRLLFERHVFFKQLVKHQGEAEANRMAGLYPALCNTKRGGYQGGPAEWARLQTAMTLHRAAAIESASWGMFQVMGFHWPALGYASADDWLAAMQRSETEHLRAVVGFIEQDPVLHKALKAGKWADVARRYNGPAYKENRYDTKLAEEYDHFTKVYPVKEVADASA</sequence>
<dbReference type="EMBL" id="CP065937">
    <property type="protein sequence ID" value="QQA62412.1"/>
    <property type="molecule type" value="Genomic_DNA"/>
</dbReference>
<dbReference type="AlphaFoldDB" id="A0A7T3X552"/>